<sequence length="44" mass="5392">MTIVIEKRHRKIKTRFSKKDIPKSLIYEEYAGKPLYYRGFKEVM</sequence>
<dbReference type="Proteomes" id="UP000199513">
    <property type="component" value="Unassembled WGS sequence"/>
</dbReference>
<evidence type="ECO:0000313" key="2">
    <source>
        <dbReference type="Proteomes" id="UP000199513"/>
    </source>
</evidence>
<dbReference type="STRING" id="1003.SAMN04488541_101261"/>
<dbReference type="AlphaFoldDB" id="A0A1I2F3X9"/>
<proteinExistence type="predicted"/>
<name>A0A1I2F3X9_9BACT</name>
<gene>
    <name evidence="1" type="ORF">SAMN04488541_101261</name>
</gene>
<keyword evidence="2" id="KW-1185">Reference proteome</keyword>
<dbReference type="EMBL" id="FONY01000012">
    <property type="protein sequence ID" value="SFE99709.1"/>
    <property type="molecule type" value="Genomic_DNA"/>
</dbReference>
<evidence type="ECO:0000313" key="1">
    <source>
        <dbReference type="EMBL" id="SFE99709.1"/>
    </source>
</evidence>
<organism evidence="1 2">
    <name type="scientific">Thermoflexibacter ruber</name>
    <dbReference type="NCBI Taxonomy" id="1003"/>
    <lineage>
        <taxon>Bacteria</taxon>
        <taxon>Pseudomonadati</taxon>
        <taxon>Bacteroidota</taxon>
        <taxon>Cytophagia</taxon>
        <taxon>Cytophagales</taxon>
        <taxon>Thermoflexibacteraceae</taxon>
        <taxon>Thermoflexibacter</taxon>
    </lineage>
</organism>
<dbReference type="RefSeq" id="WP_262509452.1">
    <property type="nucleotide sequence ID" value="NZ_FONY01000012.1"/>
</dbReference>
<reference evidence="1 2" key="1">
    <citation type="submission" date="2016-10" db="EMBL/GenBank/DDBJ databases">
        <authorList>
            <person name="de Groot N.N."/>
        </authorList>
    </citation>
    <scope>NUCLEOTIDE SEQUENCE [LARGE SCALE GENOMIC DNA]</scope>
    <source>
        <strain>GEY</strain>
        <strain evidence="2">DSM 9560</strain>
    </source>
</reference>
<protein>
    <submittedName>
        <fullName evidence="1">Uncharacterized protein</fullName>
    </submittedName>
</protein>
<accession>A0A1I2F3X9</accession>